<dbReference type="RefSeq" id="WP_208606665.1">
    <property type="nucleotide sequence ID" value="NZ_FCOI02000068.1"/>
</dbReference>
<reference evidence="2" key="1">
    <citation type="submission" date="2016-01" db="EMBL/GenBank/DDBJ databases">
        <authorList>
            <person name="Peeters Charlotte."/>
        </authorList>
    </citation>
    <scope>NUCLEOTIDE SEQUENCE [LARGE SCALE GENOMIC DNA]</scope>
</reference>
<evidence type="ECO:0000313" key="2">
    <source>
        <dbReference type="Proteomes" id="UP000054624"/>
    </source>
</evidence>
<gene>
    <name evidence="1" type="ORF">AWB76_07737</name>
</gene>
<protein>
    <submittedName>
        <fullName evidence="1">Uncharacterized protein</fullName>
    </submittedName>
</protein>
<dbReference type="Proteomes" id="UP000054624">
    <property type="component" value="Unassembled WGS sequence"/>
</dbReference>
<dbReference type="EMBL" id="FCOI02000068">
    <property type="protein sequence ID" value="SAK99534.1"/>
    <property type="molecule type" value="Genomic_DNA"/>
</dbReference>
<dbReference type="STRING" id="1777137.AWB76_07737"/>
<keyword evidence="2" id="KW-1185">Reference proteome</keyword>
<evidence type="ECO:0000313" key="1">
    <source>
        <dbReference type="EMBL" id="SAK99534.1"/>
    </source>
</evidence>
<name>A0A158DY99_9BURK</name>
<sequence>MPMVLFLALYVAQLAKNSELQIRVLQFHPAKKAVLPPLVTSAAARSEAGKQLLLLLASLQDN</sequence>
<dbReference type="AlphaFoldDB" id="A0A158DY99"/>
<organism evidence="1 2">
    <name type="scientific">Caballeronia temeraria</name>
    <dbReference type="NCBI Taxonomy" id="1777137"/>
    <lineage>
        <taxon>Bacteria</taxon>
        <taxon>Pseudomonadati</taxon>
        <taxon>Pseudomonadota</taxon>
        <taxon>Betaproteobacteria</taxon>
        <taxon>Burkholderiales</taxon>
        <taxon>Burkholderiaceae</taxon>
        <taxon>Caballeronia</taxon>
    </lineage>
</organism>
<proteinExistence type="predicted"/>
<accession>A0A158DY99</accession>